<reference evidence="1 2" key="1">
    <citation type="submission" date="2018-08" db="EMBL/GenBank/DDBJ databases">
        <title>Genomic Encyclopedia of Archaeal and Bacterial Type Strains, Phase II (KMG-II): from individual species to whole genera.</title>
        <authorList>
            <person name="Goeker M."/>
        </authorList>
    </citation>
    <scope>NUCLEOTIDE SEQUENCE [LARGE SCALE GENOMIC DNA]</scope>
    <source>
        <strain evidence="1 2">DSM 45791</strain>
    </source>
</reference>
<evidence type="ECO:0000313" key="1">
    <source>
        <dbReference type="EMBL" id="REH47104.1"/>
    </source>
</evidence>
<comment type="caution">
    <text evidence="1">The sequence shown here is derived from an EMBL/GenBank/DDBJ whole genome shotgun (WGS) entry which is preliminary data.</text>
</comment>
<keyword evidence="2" id="KW-1185">Reference proteome</keyword>
<dbReference type="Proteomes" id="UP000256269">
    <property type="component" value="Unassembled WGS sequence"/>
</dbReference>
<protein>
    <submittedName>
        <fullName evidence="1">AAA domain-containing protein</fullName>
    </submittedName>
</protein>
<dbReference type="Pfam" id="PF13671">
    <property type="entry name" value="AAA_33"/>
    <property type="match status" value="1"/>
</dbReference>
<dbReference type="OrthoDB" id="9781848at2"/>
<evidence type="ECO:0000313" key="2">
    <source>
        <dbReference type="Proteomes" id="UP000256269"/>
    </source>
</evidence>
<sequence>MVLIVLRGNSGSGKSSVARAVRARVPRVALVQQDVVRRDVLDEGDVAGGANIGLLDVMARYALDHGYHVVLEGIFNAGRYGEMLRGLARDNAAAFFYFDVSFEETARRHASRPEAAEFSVEDMRRWYRTRDLLGDPVERLIPEWTSLAAAADLVAAALITPA</sequence>
<gene>
    <name evidence="1" type="ORF">BCF44_106269</name>
</gene>
<accession>A0A3E0HKU7</accession>
<dbReference type="SUPFAM" id="SSF52540">
    <property type="entry name" value="P-loop containing nucleoside triphosphate hydrolases"/>
    <property type="match status" value="1"/>
</dbReference>
<organism evidence="1 2">
    <name type="scientific">Kutzneria buriramensis</name>
    <dbReference type="NCBI Taxonomy" id="1045776"/>
    <lineage>
        <taxon>Bacteria</taxon>
        <taxon>Bacillati</taxon>
        <taxon>Actinomycetota</taxon>
        <taxon>Actinomycetes</taxon>
        <taxon>Pseudonocardiales</taxon>
        <taxon>Pseudonocardiaceae</taxon>
        <taxon>Kutzneria</taxon>
    </lineage>
</organism>
<dbReference type="InterPro" id="IPR027417">
    <property type="entry name" value="P-loop_NTPase"/>
</dbReference>
<dbReference type="AlphaFoldDB" id="A0A3E0HKU7"/>
<dbReference type="EMBL" id="QUNO01000006">
    <property type="protein sequence ID" value="REH47104.1"/>
    <property type="molecule type" value="Genomic_DNA"/>
</dbReference>
<dbReference type="Gene3D" id="3.40.50.300">
    <property type="entry name" value="P-loop containing nucleotide triphosphate hydrolases"/>
    <property type="match status" value="1"/>
</dbReference>
<proteinExistence type="predicted"/>
<name>A0A3E0HKU7_9PSEU</name>